<keyword evidence="3" id="KW-0443">Lipid metabolism</keyword>
<name>A0A0D2VFY4_CAPO3</name>
<evidence type="ECO:0000256" key="3">
    <source>
        <dbReference type="ARBA" id="ARBA00023098"/>
    </source>
</evidence>
<protein>
    <submittedName>
        <fullName evidence="5">Long-chain-fatty-acid-CoA ligase</fullName>
    </submittedName>
</protein>
<gene>
    <name evidence="5" type="ORF">CAOG_000284</name>
</gene>
<dbReference type="InterPro" id="IPR000873">
    <property type="entry name" value="AMP-dep_synth/lig_dom"/>
</dbReference>
<keyword evidence="1 5" id="KW-0436">Ligase</keyword>
<dbReference type="PANTHER" id="PTHR43272:SF32">
    <property type="entry name" value="AMP-DEPENDENT SYNTHETASE_LIGASE DOMAIN-CONTAINING PROTEIN"/>
    <property type="match status" value="1"/>
</dbReference>
<dbReference type="InParanoid" id="A0A0D2VFY4"/>
<proteinExistence type="predicted"/>
<dbReference type="PANTHER" id="PTHR43272">
    <property type="entry name" value="LONG-CHAIN-FATTY-ACID--COA LIGASE"/>
    <property type="match status" value="1"/>
</dbReference>
<evidence type="ECO:0000256" key="2">
    <source>
        <dbReference type="ARBA" id="ARBA00022832"/>
    </source>
</evidence>
<keyword evidence="2" id="KW-0276">Fatty acid metabolism</keyword>
<accession>A0A0D2VFY4</accession>
<dbReference type="Gene3D" id="3.40.50.12780">
    <property type="entry name" value="N-terminal domain of ligase-like"/>
    <property type="match status" value="2"/>
</dbReference>
<dbReference type="Pfam" id="PF23562">
    <property type="entry name" value="AMP-binding_C_3"/>
    <property type="match status" value="1"/>
</dbReference>
<dbReference type="Proteomes" id="UP000008743">
    <property type="component" value="Unassembled WGS sequence"/>
</dbReference>
<dbReference type="AlphaFoldDB" id="A0A0D2VFY4"/>
<dbReference type="eggNOG" id="KOG1256">
    <property type="taxonomic scope" value="Eukaryota"/>
</dbReference>
<dbReference type="SUPFAM" id="SSF56801">
    <property type="entry name" value="Acetyl-CoA synthetase-like"/>
    <property type="match status" value="1"/>
</dbReference>
<evidence type="ECO:0000259" key="4">
    <source>
        <dbReference type="Pfam" id="PF00501"/>
    </source>
</evidence>
<evidence type="ECO:0000256" key="1">
    <source>
        <dbReference type="ARBA" id="ARBA00022598"/>
    </source>
</evidence>
<dbReference type="InterPro" id="IPR042099">
    <property type="entry name" value="ANL_N_sf"/>
</dbReference>
<dbReference type="Pfam" id="PF00501">
    <property type="entry name" value="AMP-binding"/>
    <property type="match status" value="1"/>
</dbReference>
<evidence type="ECO:0000313" key="6">
    <source>
        <dbReference type="Proteomes" id="UP000008743"/>
    </source>
</evidence>
<dbReference type="GO" id="GO:0016020">
    <property type="term" value="C:membrane"/>
    <property type="evidence" value="ECO:0007669"/>
    <property type="project" value="TreeGrafter"/>
</dbReference>
<feature type="domain" description="AMP-dependent synthetase/ligase" evidence="4">
    <location>
        <begin position="41"/>
        <end position="460"/>
    </location>
</feature>
<dbReference type="STRING" id="595528.A0A0D2VFY4"/>
<dbReference type="PhylomeDB" id="A0A0D2VFY4"/>
<sequence length="650" mass="71863">MASGSTTSSKHWTVAADGEVRLKQTLEGMGSTAPLTVFEVFKRTVDKYPKKDALKVQRGGGWKTWTWHMYYADVCAAAKSMIVLGLQPYHAVGILGFNSPEWFIADLAAIIAGGFAAGIYTTNSPEACHYVAEHSRANIIVVEDDRQLQKILAVRDRLPNLKAIVQYTGTVSSDLKKKNVYEWADFMQLGRDIPDFEVQWRIQALKPNQCATLIYTSGTTGNPKAVMISHDNMTWTAQTCINILKVVPEDELISYLPLSHVAAQMIDIHAPLATGLTVWFAQPDALKGGLVNTLREVRPTVFLGVPRVWEKMQEKMLAIGKQTTGLKKTIATWAKSIGLEGNLSLQNGRDVPWGWSIANGLVFSKIREALGLDRCRIQATAAAPITRETLEYFLSLNIPVYEIYGMSECSGPQTVSLPETYRTGSCGPSVPGTELRIMNPDKDGNGEICFRGRHVFMGYLFDEAKTREAIDDDGWLHSGDIGRVDSQGLLYITGRLKELLITAGGENVAPVPIENTVKENLPFISNCILIGDKRKFLTMLLTLRCELDDEGAPTERLSELTLHDTRKLGCNSTLVAEAILDPNIRAEIQRGIDRANHKAVSAAQRIQKWELIAGDFSIPGGELGPTLKLKRPQVVSKYAEVIERFYHGTE</sequence>
<dbReference type="OrthoDB" id="3633556at2759"/>
<dbReference type="GO" id="GO:0004467">
    <property type="term" value="F:long-chain fatty acid-CoA ligase activity"/>
    <property type="evidence" value="ECO:0007669"/>
    <property type="project" value="TreeGrafter"/>
</dbReference>
<dbReference type="PROSITE" id="PS00455">
    <property type="entry name" value="AMP_BINDING"/>
    <property type="match status" value="1"/>
</dbReference>
<organism evidence="5 6">
    <name type="scientific">Capsaspora owczarzaki (strain ATCC 30864)</name>
    <dbReference type="NCBI Taxonomy" id="595528"/>
    <lineage>
        <taxon>Eukaryota</taxon>
        <taxon>Filasterea</taxon>
        <taxon>Capsaspora</taxon>
    </lineage>
</organism>
<dbReference type="InterPro" id="IPR020845">
    <property type="entry name" value="AMP-binding_CS"/>
</dbReference>
<dbReference type="GO" id="GO:0005783">
    <property type="term" value="C:endoplasmic reticulum"/>
    <property type="evidence" value="ECO:0007669"/>
    <property type="project" value="TreeGrafter"/>
</dbReference>
<dbReference type="RefSeq" id="XP_004365155.1">
    <property type="nucleotide sequence ID" value="XM_004365098.2"/>
</dbReference>
<dbReference type="EMBL" id="KE346360">
    <property type="protein sequence ID" value="KJE88677.1"/>
    <property type="molecule type" value="Genomic_DNA"/>
</dbReference>
<dbReference type="OMA" id="ETCAYVC"/>
<evidence type="ECO:0000313" key="5">
    <source>
        <dbReference type="EMBL" id="KJE88677.1"/>
    </source>
</evidence>
<reference evidence="6" key="1">
    <citation type="submission" date="2011-02" db="EMBL/GenBank/DDBJ databases">
        <title>The Genome Sequence of Capsaspora owczarzaki ATCC 30864.</title>
        <authorList>
            <person name="Russ C."/>
            <person name="Cuomo C."/>
            <person name="Burger G."/>
            <person name="Gray M.W."/>
            <person name="Holland P.W.H."/>
            <person name="King N."/>
            <person name="Lang F.B.F."/>
            <person name="Roger A.J."/>
            <person name="Ruiz-Trillo I."/>
            <person name="Young S.K."/>
            <person name="Zeng Q."/>
            <person name="Gargeya S."/>
            <person name="Alvarado L."/>
            <person name="Berlin A."/>
            <person name="Chapman S.B."/>
            <person name="Chen Z."/>
            <person name="Freedman E."/>
            <person name="Gellesch M."/>
            <person name="Goldberg J."/>
            <person name="Griggs A."/>
            <person name="Gujja S."/>
            <person name="Heilman E."/>
            <person name="Heiman D."/>
            <person name="Howarth C."/>
            <person name="Mehta T."/>
            <person name="Neiman D."/>
            <person name="Pearson M."/>
            <person name="Roberts A."/>
            <person name="Saif S."/>
            <person name="Shea T."/>
            <person name="Shenoy N."/>
            <person name="Sisk P."/>
            <person name="Stolte C."/>
            <person name="Sykes S."/>
            <person name="White J."/>
            <person name="Yandava C."/>
            <person name="Haas B."/>
            <person name="Nusbaum C."/>
            <person name="Birren B."/>
        </authorList>
    </citation>
    <scope>NUCLEOTIDE SEQUENCE</scope>
    <source>
        <strain evidence="6">ATCC 30864</strain>
    </source>
</reference>
<keyword evidence="6" id="KW-1185">Reference proteome</keyword>